<dbReference type="PANTHER" id="PTHR46696:SF6">
    <property type="entry name" value="P450, PUTATIVE (EUROFUNG)-RELATED"/>
    <property type="match status" value="1"/>
</dbReference>
<proteinExistence type="inferred from homology"/>
<gene>
    <name evidence="2" type="ORF">GH723_11870</name>
</gene>
<dbReference type="GO" id="GO:0005506">
    <property type="term" value="F:iron ion binding"/>
    <property type="evidence" value="ECO:0007669"/>
    <property type="project" value="InterPro"/>
</dbReference>
<dbReference type="Proteomes" id="UP000334019">
    <property type="component" value="Chromosome"/>
</dbReference>
<dbReference type="PRINTS" id="PR00359">
    <property type="entry name" value="BP450"/>
</dbReference>
<accession>A0A5Q2RFX8</accession>
<dbReference type="InterPro" id="IPR036396">
    <property type="entry name" value="Cyt_P450_sf"/>
</dbReference>
<dbReference type="SUPFAM" id="SSF48264">
    <property type="entry name" value="Cytochrome P450"/>
    <property type="match status" value="1"/>
</dbReference>
<protein>
    <submittedName>
        <fullName evidence="2">Cytochrome P450</fullName>
    </submittedName>
</protein>
<dbReference type="InterPro" id="IPR001128">
    <property type="entry name" value="Cyt_P450"/>
</dbReference>
<comment type="similarity">
    <text evidence="1">Belongs to the cytochrome P450 family.</text>
</comment>
<sequence>MAHVPGPERDPAAEALPADQIATYDALRRAAPLAMGPDGAWAVLRHADVVRVLGDHETFSNVVSHRMSVPNGMDPPQHTAFREIVDRYYTPERMSAFEPVIRSIARELVDALPRRRDIDLMASLAEPFANHVQCAFMGWPDRLREPLRDWVRRNQAAIRAQDRRAMSQVATEFDGYITEQLEARRAAGAGAPDDNTTRLLHETVDGRPLTDDEIVSIVRNWTVGELGTIAASVGIIVHHLATRPESQPLARGGADLAAMSDEILRMHAPLLVNRRRTTREVTLGGRTLPPDERIVVVWASANRDEDVMGDPDQLRLDRDPAQNLLYGRGVHACPGAPLARMELRVVMEALLAATTSVVLGDEDPVPAAYPASGFSRLTVRLS</sequence>
<dbReference type="EMBL" id="CP045851">
    <property type="protein sequence ID" value="QGG95739.1"/>
    <property type="molecule type" value="Genomic_DNA"/>
</dbReference>
<evidence type="ECO:0000256" key="1">
    <source>
        <dbReference type="ARBA" id="ARBA00010617"/>
    </source>
</evidence>
<dbReference type="GO" id="GO:0020037">
    <property type="term" value="F:heme binding"/>
    <property type="evidence" value="ECO:0007669"/>
    <property type="project" value="InterPro"/>
</dbReference>
<dbReference type="GO" id="GO:0004497">
    <property type="term" value="F:monooxygenase activity"/>
    <property type="evidence" value="ECO:0007669"/>
    <property type="project" value="InterPro"/>
</dbReference>
<dbReference type="AlphaFoldDB" id="A0A5Q2RFX8"/>
<dbReference type="Gene3D" id="1.10.630.10">
    <property type="entry name" value="Cytochrome P450"/>
    <property type="match status" value="1"/>
</dbReference>
<dbReference type="KEGG" id="atq:GH723_11870"/>
<dbReference type="RefSeq" id="WP_153759845.1">
    <property type="nucleotide sequence ID" value="NZ_CP045851.1"/>
</dbReference>
<dbReference type="CDD" id="cd11079">
    <property type="entry name" value="Cyp_unk"/>
    <property type="match status" value="1"/>
</dbReference>
<evidence type="ECO:0000313" key="3">
    <source>
        <dbReference type="Proteomes" id="UP000334019"/>
    </source>
</evidence>
<organism evidence="2 3">
    <name type="scientific">Actinomarinicola tropica</name>
    <dbReference type="NCBI Taxonomy" id="2789776"/>
    <lineage>
        <taxon>Bacteria</taxon>
        <taxon>Bacillati</taxon>
        <taxon>Actinomycetota</taxon>
        <taxon>Acidimicrobiia</taxon>
        <taxon>Acidimicrobiales</taxon>
        <taxon>Iamiaceae</taxon>
        <taxon>Actinomarinicola</taxon>
    </lineage>
</organism>
<keyword evidence="3" id="KW-1185">Reference proteome</keyword>
<dbReference type="GO" id="GO:0016705">
    <property type="term" value="F:oxidoreductase activity, acting on paired donors, with incorporation or reduction of molecular oxygen"/>
    <property type="evidence" value="ECO:0007669"/>
    <property type="project" value="InterPro"/>
</dbReference>
<dbReference type="Pfam" id="PF00067">
    <property type="entry name" value="p450"/>
    <property type="match status" value="1"/>
</dbReference>
<evidence type="ECO:0000313" key="2">
    <source>
        <dbReference type="EMBL" id="QGG95739.1"/>
    </source>
</evidence>
<name>A0A5Q2RFX8_9ACTN</name>
<dbReference type="InterPro" id="IPR002397">
    <property type="entry name" value="Cyt_P450_B"/>
</dbReference>
<dbReference type="PANTHER" id="PTHR46696">
    <property type="entry name" value="P450, PUTATIVE (EUROFUNG)-RELATED"/>
    <property type="match status" value="1"/>
</dbReference>
<reference evidence="2 3" key="1">
    <citation type="submission" date="2019-11" db="EMBL/GenBank/DDBJ databases">
        <authorList>
            <person name="He Y."/>
        </authorList>
    </citation>
    <scope>NUCLEOTIDE SEQUENCE [LARGE SCALE GENOMIC DNA]</scope>
    <source>
        <strain evidence="2 3">SCSIO 58843</strain>
    </source>
</reference>